<gene>
    <name evidence="1" type="ORF">BpHYR1_045851</name>
</gene>
<sequence length="151" mass="17850">MDNEQYDINSKKKFIIGNYKITKKFTTIDFFLSLCPCSDQNTSWESFDLIEKIQSQDFDHQNKKHHKNNLYKDLSDLKSVVLIIKNELNFFENFQLKLPDSIAYHKLKFGHSFEFPSPKSISKSKGSLRMIKQWYCLLIKTAFGHLSFTHN</sequence>
<comment type="caution">
    <text evidence="1">The sequence shown here is derived from an EMBL/GenBank/DDBJ whole genome shotgun (WGS) entry which is preliminary data.</text>
</comment>
<dbReference type="AlphaFoldDB" id="A0A3M7RC51"/>
<organism evidence="1 2">
    <name type="scientific">Brachionus plicatilis</name>
    <name type="common">Marine rotifer</name>
    <name type="synonym">Brachionus muelleri</name>
    <dbReference type="NCBI Taxonomy" id="10195"/>
    <lineage>
        <taxon>Eukaryota</taxon>
        <taxon>Metazoa</taxon>
        <taxon>Spiralia</taxon>
        <taxon>Gnathifera</taxon>
        <taxon>Rotifera</taxon>
        <taxon>Eurotatoria</taxon>
        <taxon>Monogononta</taxon>
        <taxon>Pseudotrocha</taxon>
        <taxon>Ploima</taxon>
        <taxon>Brachionidae</taxon>
        <taxon>Brachionus</taxon>
    </lineage>
</organism>
<proteinExistence type="predicted"/>
<evidence type="ECO:0000313" key="1">
    <source>
        <dbReference type="EMBL" id="RNA20848.1"/>
    </source>
</evidence>
<accession>A0A3M7RC51</accession>
<name>A0A3M7RC51_BRAPC</name>
<dbReference type="Proteomes" id="UP000276133">
    <property type="component" value="Unassembled WGS sequence"/>
</dbReference>
<evidence type="ECO:0000313" key="2">
    <source>
        <dbReference type="Proteomes" id="UP000276133"/>
    </source>
</evidence>
<dbReference type="EMBL" id="REGN01003771">
    <property type="protein sequence ID" value="RNA20848.1"/>
    <property type="molecule type" value="Genomic_DNA"/>
</dbReference>
<protein>
    <submittedName>
        <fullName evidence="1">Uncharacterized protein</fullName>
    </submittedName>
</protein>
<reference evidence="1 2" key="1">
    <citation type="journal article" date="2018" name="Sci. Rep.">
        <title>Genomic signatures of local adaptation to the degree of environmental predictability in rotifers.</title>
        <authorList>
            <person name="Franch-Gras L."/>
            <person name="Hahn C."/>
            <person name="Garcia-Roger E.M."/>
            <person name="Carmona M.J."/>
            <person name="Serra M."/>
            <person name="Gomez A."/>
        </authorList>
    </citation>
    <scope>NUCLEOTIDE SEQUENCE [LARGE SCALE GENOMIC DNA]</scope>
    <source>
        <strain evidence="1">HYR1</strain>
    </source>
</reference>
<keyword evidence="2" id="KW-1185">Reference proteome</keyword>